<dbReference type="GO" id="GO:0020037">
    <property type="term" value="F:heme binding"/>
    <property type="evidence" value="ECO:0007669"/>
    <property type="project" value="TreeGrafter"/>
</dbReference>
<keyword evidence="1" id="KW-0349">Heme</keyword>
<dbReference type="GO" id="GO:0016020">
    <property type="term" value="C:membrane"/>
    <property type="evidence" value="ECO:0007669"/>
    <property type="project" value="TreeGrafter"/>
</dbReference>
<dbReference type="EMBL" id="BNCP01000007">
    <property type="protein sequence ID" value="GIL75354.1"/>
    <property type="molecule type" value="Genomic_DNA"/>
</dbReference>
<feature type="domain" description="Cytochrome b5 heme-binding" evidence="5">
    <location>
        <begin position="117"/>
        <end position="202"/>
    </location>
</feature>
<organism evidence="6 8">
    <name type="scientific">Volvox reticuliferus</name>
    <dbReference type="NCBI Taxonomy" id="1737510"/>
    <lineage>
        <taxon>Eukaryota</taxon>
        <taxon>Viridiplantae</taxon>
        <taxon>Chlorophyta</taxon>
        <taxon>core chlorophytes</taxon>
        <taxon>Chlorophyceae</taxon>
        <taxon>CS clade</taxon>
        <taxon>Chlamydomonadales</taxon>
        <taxon>Volvocaceae</taxon>
        <taxon>Volvox</taxon>
    </lineage>
</organism>
<evidence type="ECO:0000313" key="7">
    <source>
        <dbReference type="EMBL" id="GIM03238.1"/>
    </source>
</evidence>
<proteinExistence type="inferred from homology"/>
<dbReference type="EMBL" id="BNCQ01000013">
    <property type="protein sequence ID" value="GIM03238.1"/>
    <property type="molecule type" value="Genomic_DNA"/>
</dbReference>
<accession>A0A8J4FGG9</accession>
<keyword evidence="2" id="KW-0479">Metal-binding</keyword>
<comment type="caution">
    <text evidence="6">The sequence shown here is derived from an EMBL/GenBank/DDBJ whole genome shotgun (WGS) entry which is preliminary data.</text>
</comment>
<dbReference type="InterPro" id="IPR001199">
    <property type="entry name" value="Cyt_B5-like_heme/steroid-bd"/>
</dbReference>
<evidence type="ECO:0000256" key="2">
    <source>
        <dbReference type="ARBA" id="ARBA00022723"/>
    </source>
</evidence>
<evidence type="ECO:0000259" key="5">
    <source>
        <dbReference type="PROSITE" id="PS50255"/>
    </source>
</evidence>
<gene>
    <name evidence="6" type="ORF">Vretifemale_5100</name>
    <name evidence="7" type="ORF">Vretimale_8030</name>
</gene>
<dbReference type="GO" id="GO:0046872">
    <property type="term" value="F:metal ion binding"/>
    <property type="evidence" value="ECO:0007669"/>
    <property type="project" value="UniProtKB-KW"/>
</dbReference>
<evidence type="ECO:0000313" key="6">
    <source>
        <dbReference type="EMBL" id="GIL75354.1"/>
    </source>
</evidence>
<evidence type="ECO:0000256" key="4">
    <source>
        <dbReference type="ARBA" id="ARBA00038168"/>
    </source>
</evidence>
<dbReference type="SMART" id="SM01117">
    <property type="entry name" value="Cyt-b5"/>
    <property type="match status" value="1"/>
</dbReference>
<reference evidence="6" key="1">
    <citation type="journal article" date="2021" name="Proc. Natl. Acad. Sci. U.S.A.">
        <title>Three genomes in the algal genus Volvox reveal the fate of a haploid sex-determining region after a transition to homothallism.</title>
        <authorList>
            <person name="Yamamoto K."/>
            <person name="Hamaji T."/>
            <person name="Kawai-Toyooka H."/>
            <person name="Matsuzaki R."/>
            <person name="Takahashi F."/>
            <person name="Nishimura Y."/>
            <person name="Kawachi M."/>
            <person name="Noguchi H."/>
            <person name="Minakuchi Y."/>
            <person name="Umen J.G."/>
            <person name="Toyoda A."/>
            <person name="Nozaki H."/>
        </authorList>
    </citation>
    <scope>NUCLEOTIDE SEQUENCE</scope>
    <source>
        <strain evidence="7">NIES-3785</strain>
        <strain evidence="6">NIES-3786</strain>
    </source>
</reference>
<dbReference type="InterPro" id="IPR036400">
    <property type="entry name" value="Cyt_B5-like_heme/steroid_sf"/>
</dbReference>
<dbReference type="Gene3D" id="3.10.120.10">
    <property type="entry name" value="Cytochrome b5-like heme/steroid binding domain"/>
    <property type="match status" value="1"/>
</dbReference>
<protein>
    <recommendedName>
        <fullName evidence="5">Cytochrome b5 heme-binding domain-containing protein</fullName>
    </recommendedName>
</protein>
<dbReference type="SUPFAM" id="SSF55856">
    <property type="entry name" value="Cytochrome b5-like heme/steroid binding domain"/>
    <property type="match status" value="1"/>
</dbReference>
<dbReference type="InterPro" id="IPR050668">
    <property type="entry name" value="Cytochrome_b5"/>
</dbReference>
<dbReference type="Pfam" id="PF00173">
    <property type="entry name" value="Cyt-b5"/>
    <property type="match status" value="1"/>
</dbReference>
<dbReference type="PANTHER" id="PTHR19359:SF25">
    <property type="entry name" value="CYTOCHROME B5 HEME-BINDING DOMAIN-CONTAINING PROTEIN"/>
    <property type="match status" value="1"/>
</dbReference>
<comment type="similarity">
    <text evidence="4">Belongs to the cytochrome b5 family.</text>
</comment>
<evidence type="ECO:0000256" key="1">
    <source>
        <dbReference type="ARBA" id="ARBA00022617"/>
    </source>
</evidence>
<dbReference type="PROSITE" id="PS50255">
    <property type="entry name" value="CYTOCHROME_B5_2"/>
    <property type="match status" value="1"/>
</dbReference>
<evidence type="ECO:0000256" key="3">
    <source>
        <dbReference type="ARBA" id="ARBA00023004"/>
    </source>
</evidence>
<dbReference type="PANTHER" id="PTHR19359">
    <property type="entry name" value="CYTOCHROME B5"/>
    <property type="match status" value="1"/>
</dbReference>
<sequence length="213" mass="23149">MSACPFSSIKAAKDNGAPAATGSGNLRHASSSDLQVQAASYGFEIMSFPRTISTQDLHSEALVRTITSSPAPASSTAKAVRQAADLNVRRSYTSSINHPATATIVQRLTRRQLRKLGKSWGLSEVRQHARKDDAWIAVDGKVYDITEHLLNHPGWEDSSAISTVLSILAHAGTDCSQEFREIHRPYPVAWRQLQAYYIGDLAPEEGISSSKSS</sequence>
<dbReference type="OrthoDB" id="260519at2759"/>
<name>A0A8J4FGG9_9CHLO</name>
<dbReference type="Proteomes" id="UP000722791">
    <property type="component" value="Unassembled WGS sequence"/>
</dbReference>
<keyword evidence="3" id="KW-0408">Iron</keyword>
<dbReference type="Proteomes" id="UP000747110">
    <property type="component" value="Unassembled WGS sequence"/>
</dbReference>
<dbReference type="AlphaFoldDB" id="A0A8J4FGG9"/>
<keyword evidence="8" id="KW-1185">Reference proteome</keyword>
<evidence type="ECO:0000313" key="8">
    <source>
        <dbReference type="Proteomes" id="UP000747110"/>
    </source>
</evidence>